<evidence type="ECO:0000256" key="5">
    <source>
        <dbReference type="ARBA" id="ARBA00022917"/>
    </source>
</evidence>
<keyword evidence="5" id="KW-0648">Protein biosynthesis</keyword>
<dbReference type="PANTHER" id="PTHR43311">
    <property type="entry name" value="GLUTAMATE--TRNA LIGASE"/>
    <property type="match status" value="1"/>
</dbReference>
<dbReference type="GO" id="GO:0005524">
    <property type="term" value="F:ATP binding"/>
    <property type="evidence" value="ECO:0007669"/>
    <property type="project" value="UniProtKB-KW"/>
</dbReference>
<dbReference type="GO" id="GO:0006424">
    <property type="term" value="P:glutamyl-tRNA aminoacylation"/>
    <property type="evidence" value="ECO:0007669"/>
    <property type="project" value="TreeGrafter"/>
</dbReference>
<dbReference type="Pfam" id="PF00749">
    <property type="entry name" value="tRNA-synt_1c"/>
    <property type="match status" value="1"/>
</dbReference>
<dbReference type="InterPro" id="IPR049940">
    <property type="entry name" value="GluQ/Sye"/>
</dbReference>
<dbReference type="PANTHER" id="PTHR43311:SF2">
    <property type="entry name" value="GLUTAMATE--TRNA LIGASE, MITOCHONDRIAL-RELATED"/>
    <property type="match status" value="1"/>
</dbReference>
<proteinExistence type="inferred from homology"/>
<dbReference type="InterPro" id="IPR008925">
    <property type="entry name" value="aa_tRNA-synth_I_cd-bd_sf"/>
</dbReference>
<dbReference type="GO" id="GO:0000049">
    <property type="term" value="F:tRNA binding"/>
    <property type="evidence" value="ECO:0007669"/>
    <property type="project" value="InterPro"/>
</dbReference>
<dbReference type="InterPro" id="IPR020058">
    <property type="entry name" value="Glu/Gln-tRNA-synth_Ib_cat-dom"/>
</dbReference>
<comment type="similarity">
    <text evidence="1">Belongs to the class-I aminoacyl-tRNA synthetase family. Glutamate--tRNA ligase type 1 subfamily.</text>
</comment>
<dbReference type="GO" id="GO:0004818">
    <property type="term" value="F:glutamate-tRNA ligase activity"/>
    <property type="evidence" value="ECO:0007669"/>
    <property type="project" value="TreeGrafter"/>
</dbReference>
<feature type="domain" description="Glutamyl/glutaminyl-tRNA synthetase class Ib catalytic" evidence="8">
    <location>
        <begin position="10"/>
        <end position="203"/>
    </location>
</feature>
<feature type="region of interest" description="Disordered" evidence="7">
    <location>
        <begin position="1"/>
        <end position="24"/>
    </location>
</feature>
<feature type="compositionally biased region" description="Basic and acidic residues" evidence="7">
    <location>
        <begin position="14"/>
        <end position="24"/>
    </location>
</feature>
<gene>
    <name evidence="9" type="ORF">S03H2_62524</name>
</gene>
<dbReference type="InterPro" id="IPR014729">
    <property type="entry name" value="Rossmann-like_a/b/a_fold"/>
</dbReference>
<dbReference type="SUPFAM" id="SSF48163">
    <property type="entry name" value="An anticodon-binding domain of class I aminoacyl-tRNA synthetases"/>
    <property type="match status" value="1"/>
</dbReference>
<keyword evidence="2" id="KW-0436">Ligase</keyword>
<sequence length="230" mass="26083">RQAAKKTGLPPADTRCRELSDEDRRKFEAEARPKSIRFRVGEDRKITFDDLVLGTTTFDSRQIGDFVILKSDGWPTYHFGVVVDDWLMRISHVIRAEGHLSNTPLHLLLMDALGIQRPKFAHLPSVLSADGKGKLSKRLGALSMVEYRKQGYLPEALMNFMALLGWSPGDNREFLTREELIEEFTLDRVKKGSARFDTEKLLWMNGKYIVNASSDRLVELAMDALRAAGC</sequence>
<comment type="caution">
    <text evidence="9">The sequence shown here is derived from an EMBL/GenBank/DDBJ whole genome shotgun (WGS) entry which is preliminary data.</text>
</comment>
<keyword evidence="6" id="KW-0030">Aminoacyl-tRNA synthetase</keyword>
<protein>
    <recommendedName>
        <fullName evidence="8">Glutamyl/glutaminyl-tRNA synthetase class Ib catalytic domain-containing protein</fullName>
    </recommendedName>
</protein>
<evidence type="ECO:0000256" key="7">
    <source>
        <dbReference type="SAM" id="MobiDB-lite"/>
    </source>
</evidence>
<evidence type="ECO:0000256" key="4">
    <source>
        <dbReference type="ARBA" id="ARBA00022840"/>
    </source>
</evidence>
<evidence type="ECO:0000256" key="6">
    <source>
        <dbReference type="ARBA" id="ARBA00023146"/>
    </source>
</evidence>
<dbReference type="AlphaFoldDB" id="X1I843"/>
<keyword evidence="4" id="KW-0067">ATP-binding</keyword>
<dbReference type="GO" id="GO:0005829">
    <property type="term" value="C:cytosol"/>
    <property type="evidence" value="ECO:0007669"/>
    <property type="project" value="TreeGrafter"/>
</dbReference>
<reference evidence="9" key="1">
    <citation type="journal article" date="2014" name="Front. Microbiol.">
        <title>High frequency of phylogenetically diverse reductive dehalogenase-homologous genes in deep subseafloor sedimentary metagenomes.</title>
        <authorList>
            <person name="Kawai M."/>
            <person name="Futagami T."/>
            <person name="Toyoda A."/>
            <person name="Takaki Y."/>
            <person name="Nishi S."/>
            <person name="Hori S."/>
            <person name="Arai W."/>
            <person name="Tsubouchi T."/>
            <person name="Morono Y."/>
            <person name="Uchiyama I."/>
            <person name="Ito T."/>
            <person name="Fujiyama A."/>
            <person name="Inagaki F."/>
            <person name="Takami H."/>
        </authorList>
    </citation>
    <scope>NUCLEOTIDE SEQUENCE</scope>
    <source>
        <strain evidence="9">Expedition CK06-06</strain>
    </source>
</reference>
<dbReference type="EMBL" id="BARU01040444">
    <property type="protein sequence ID" value="GAH77877.1"/>
    <property type="molecule type" value="Genomic_DNA"/>
</dbReference>
<dbReference type="SUPFAM" id="SSF52374">
    <property type="entry name" value="Nucleotidylyl transferase"/>
    <property type="match status" value="1"/>
</dbReference>
<evidence type="ECO:0000256" key="2">
    <source>
        <dbReference type="ARBA" id="ARBA00022598"/>
    </source>
</evidence>
<evidence type="ECO:0000259" key="8">
    <source>
        <dbReference type="Pfam" id="PF00749"/>
    </source>
</evidence>
<organism evidence="9">
    <name type="scientific">marine sediment metagenome</name>
    <dbReference type="NCBI Taxonomy" id="412755"/>
    <lineage>
        <taxon>unclassified sequences</taxon>
        <taxon>metagenomes</taxon>
        <taxon>ecological metagenomes</taxon>
    </lineage>
</organism>
<keyword evidence="3" id="KW-0547">Nucleotide-binding</keyword>
<dbReference type="Gene3D" id="3.40.50.620">
    <property type="entry name" value="HUPs"/>
    <property type="match status" value="1"/>
</dbReference>
<feature type="non-terminal residue" evidence="9">
    <location>
        <position position="1"/>
    </location>
</feature>
<name>X1I843_9ZZZZ</name>
<evidence type="ECO:0000256" key="1">
    <source>
        <dbReference type="ARBA" id="ARBA00007894"/>
    </source>
</evidence>
<accession>X1I843</accession>
<evidence type="ECO:0000313" key="9">
    <source>
        <dbReference type="EMBL" id="GAH77877.1"/>
    </source>
</evidence>
<evidence type="ECO:0000256" key="3">
    <source>
        <dbReference type="ARBA" id="ARBA00022741"/>
    </source>
</evidence>